<feature type="domain" description="CCHC-type" evidence="3">
    <location>
        <begin position="67"/>
        <end position="83"/>
    </location>
</feature>
<dbReference type="FunFam" id="1.10.340.70:FF:000001">
    <property type="entry name" value="Retrovirus-related Pol polyprotein from transposon gypsy-like Protein"/>
    <property type="match status" value="1"/>
</dbReference>
<dbReference type="STRING" id="7395.A0A1A9V133"/>
<name>A0A1A9V133_GLOAU</name>
<dbReference type="InterPro" id="IPR036875">
    <property type="entry name" value="Znf_CCHC_sf"/>
</dbReference>
<accession>A0A1A9V133</accession>
<dbReference type="Pfam" id="PF17921">
    <property type="entry name" value="Integrase_H2C2"/>
    <property type="match status" value="1"/>
</dbReference>
<keyword evidence="1" id="KW-0862">Zinc</keyword>
<keyword evidence="1" id="KW-0479">Metal-binding</keyword>
<dbReference type="InterPro" id="IPR001878">
    <property type="entry name" value="Znf_CCHC"/>
</dbReference>
<reference evidence="4" key="1">
    <citation type="submission" date="2020-05" db="UniProtKB">
        <authorList>
            <consortium name="EnsemblMetazoa"/>
        </authorList>
    </citation>
    <scope>IDENTIFICATION</scope>
    <source>
        <strain evidence="4">TTRI</strain>
    </source>
</reference>
<evidence type="ECO:0000313" key="5">
    <source>
        <dbReference type="Proteomes" id="UP000078200"/>
    </source>
</evidence>
<dbReference type="SUPFAM" id="SSF57756">
    <property type="entry name" value="Retrovirus zinc finger-like domains"/>
    <property type="match status" value="1"/>
</dbReference>
<dbReference type="GO" id="GO:0008270">
    <property type="term" value="F:zinc ion binding"/>
    <property type="evidence" value="ECO:0007669"/>
    <property type="project" value="UniProtKB-KW"/>
</dbReference>
<dbReference type="Gene3D" id="1.10.340.70">
    <property type="match status" value="1"/>
</dbReference>
<keyword evidence="1" id="KW-0863">Zinc-finger</keyword>
<evidence type="ECO:0000259" key="3">
    <source>
        <dbReference type="PROSITE" id="PS50158"/>
    </source>
</evidence>
<keyword evidence="5" id="KW-1185">Reference proteome</keyword>
<proteinExistence type="predicted"/>
<protein>
    <recommendedName>
        <fullName evidence="3">CCHC-type domain-containing protein</fullName>
    </recommendedName>
</protein>
<dbReference type="VEuPathDB" id="VectorBase:GAUT022382"/>
<dbReference type="EnsemblMetazoa" id="GAUT022382-RA">
    <property type="protein sequence ID" value="GAUT022382-PA"/>
    <property type="gene ID" value="GAUT022382"/>
</dbReference>
<evidence type="ECO:0000256" key="2">
    <source>
        <dbReference type="SAM" id="MobiDB-lite"/>
    </source>
</evidence>
<sequence length="284" mass="32944">MGGTLSQFATVRSEVAALKETAAKQQLGVGDRSCTVQALIIDDANNVLCEECPTRQHKNKRPKATVRKCYNCDRVGHITRKCKFRRKDSHLRQKHVEKTVTTPECREDREGRTKEENAKENIVVRGINVETNVKFSKDDVQNAQLADDDLKVIIISKKAERVNCEQIDKASPIAKSYWAQWESLVFEDGYLWRIWYSKNDHRTRKLLVIPRAKCKEIIEKHRRGRNGEHFGVMKTVKEIKRGFYWLGSRKSVAWIRSYEESNSKEVRNKLKGQGRPKRSTDRNS</sequence>
<evidence type="ECO:0000313" key="4">
    <source>
        <dbReference type="EnsemblMetazoa" id="GAUT022382-PA"/>
    </source>
</evidence>
<dbReference type="Proteomes" id="UP000078200">
    <property type="component" value="Unassembled WGS sequence"/>
</dbReference>
<dbReference type="PROSITE" id="PS50158">
    <property type="entry name" value="ZF_CCHC"/>
    <property type="match status" value="1"/>
</dbReference>
<organism evidence="4 5">
    <name type="scientific">Glossina austeni</name>
    <name type="common">Savannah tsetse fly</name>
    <dbReference type="NCBI Taxonomy" id="7395"/>
    <lineage>
        <taxon>Eukaryota</taxon>
        <taxon>Metazoa</taxon>
        <taxon>Ecdysozoa</taxon>
        <taxon>Arthropoda</taxon>
        <taxon>Hexapoda</taxon>
        <taxon>Insecta</taxon>
        <taxon>Pterygota</taxon>
        <taxon>Neoptera</taxon>
        <taxon>Endopterygota</taxon>
        <taxon>Diptera</taxon>
        <taxon>Brachycera</taxon>
        <taxon>Muscomorpha</taxon>
        <taxon>Hippoboscoidea</taxon>
        <taxon>Glossinidae</taxon>
        <taxon>Glossina</taxon>
    </lineage>
</organism>
<evidence type="ECO:0000256" key="1">
    <source>
        <dbReference type="PROSITE-ProRule" id="PRU00047"/>
    </source>
</evidence>
<feature type="region of interest" description="Disordered" evidence="2">
    <location>
        <begin position="262"/>
        <end position="284"/>
    </location>
</feature>
<dbReference type="InterPro" id="IPR041588">
    <property type="entry name" value="Integrase_H2C2"/>
</dbReference>
<dbReference type="AlphaFoldDB" id="A0A1A9V133"/>
<dbReference type="GO" id="GO:0003676">
    <property type="term" value="F:nucleic acid binding"/>
    <property type="evidence" value="ECO:0007669"/>
    <property type="project" value="InterPro"/>
</dbReference>